<dbReference type="AlphaFoldDB" id="A0A9W6B832"/>
<keyword evidence="1" id="KW-1133">Transmembrane helix</keyword>
<dbReference type="RefSeq" id="WP_281755289.1">
    <property type="nucleotide sequence ID" value="NZ_BRVP01000017.1"/>
</dbReference>
<evidence type="ECO:0000256" key="1">
    <source>
        <dbReference type="SAM" id="Phobius"/>
    </source>
</evidence>
<feature type="transmembrane region" description="Helical" evidence="1">
    <location>
        <begin position="532"/>
        <end position="549"/>
    </location>
</feature>
<gene>
    <name evidence="2" type="ORF">NBRC110019_24260</name>
</gene>
<dbReference type="EMBL" id="BRVP01000017">
    <property type="protein sequence ID" value="GLB53385.1"/>
    <property type="molecule type" value="Genomic_DNA"/>
</dbReference>
<comment type="caution">
    <text evidence="2">The sequence shown here is derived from an EMBL/GenBank/DDBJ whole genome shotgun (WGS) entry which is preliminary data.</text>
</comment>
<evidence type="ECO:0000313" key="3">
    <source>
        <dbReference type="Proteomes" id="UP001143545"/>
    </source>
</evidence>
<protein>
    <submittedName>
        <fullName evidence="2">Uncharacterized protein</fullName>
    </submittedName>
</protein>
<sequence length="830" mass="94820">MEYFEDNPLMQIGNEVANDSAFGTNSVFYKKPCDEFTDSFYTRSAKLQELADDLKRNRNSSKFNFDYTNYEGEEKIIYAKAGSGDVYPFAKNIYTQPEPQIIGTSFTYINDDNEETNASFYSSLNTTVYGLDKNYSYQVNIYPQRQEAVFRFYMYYKNTKDCRANASDEDRRKYTAIILSTHNPEDLIAFIEHIDSRTHIRKAVEDKFLDKFKSTEDSKSLKWLYELAPQFVIDKLDREKLWEGFQKLLTYDETGWFVDSSNVLIKILKGIYNQEKSVKFLYDKLEENPQTIIKTYNLLEKGELKTSIEIVSQKTDDGEEISLQSSQKFVTNKSIFASLMNAICLSHMNESNDGSNEHIKRDIVFSFDDTHRVDSNIVTKDTSADKIDLTQQEKQAAHYLSYSAVPRVGSNFKRVSWKNIGQTKSLHPMDMVTLKMVDEKNETITILAPAIFVKDLAYQKEWEEVKELIEIGANILALAFGIATLFSGTPFLIFLGILDIGVAASGLAIIAFKEEILQLKYGKELLAVLEKVYFYGGLATAIISAPALVRSTLTLATSIYKLASTAAKKPLRILITKLISNFNGNTVKNAVIGVEEVFKGTILRFKTAQLTRLEKAGVVFMGLTDETNEIVARIAVFRDEIIISASSIEELQKILHPKLVNKGEKLSNEIKTLYFEKRFERLKEAKDVATNNVFGTHEIESFIDLELKYDGISRVSVEGEAGDIQMLSGLLEGKSLDPMGLPDREEAINAWAHNYTKNWNKFKASLHKHFKKIHAPESDSPPLDYVVIDFKNMDKFHPDLQQRVLDYIESPTFEYKQYVDDKYLIKLNLK</sequence>
<feature type="transmembrane region" description="Helical" evidence="1">
    <location>
        <begin position="492"/>
        <end position="512"/>
    </location>
</feature>
<keyword evidence="3" id="KW-1185">Reference proteome</keyword>
<evidence type="ECO:0000313" key="2">
    <source>
        <dbReference type="EMBL" id="GLB53385.1"/>
    </source>
</evidence>
<reference evidence="2" key="1">
    <citation type="submission" date="2022-07" db="EMBL/GenBank/DDBJ databases">
        <title>Taxonomy of Novel Oxalotrophic and Methylotrophic Bacteria.</title>
        <authorList>
            <person name="Sahin N."/>
            <person name="Tani A."/>
        </authorList>
    </citation>
    <scope>NUCLEOTIDE SEQUENCE</scope>
    <source>
        <strain evidence="2">AM327</strain>
    </source>
</reference>
<proteinExistence type="predicted"/>
<organism evidence="2 3">
    <name type="scientific">Neptunitalea chrysea</name>
    <dbReference type="NCBI Taxonomy" id="1647581"/>
    <lineage>
        <taxon>Bacteria</taxon>
        <taxon>Pseudomonadati</taxon>
        <taxon>Bacteroidota</taxon>
        <taxon>Flavobacteriia</taxon>
        <taxon>Flavobacteriales</taxon>
        <taxon>Flavobacteriaceae</taxon>
        <taxon>Neptunitalea</taxon>
    </lineage>
</organism>
<name>A0A9W6B832_9FLAO</name>
<keyword evidence="1" id="KW-0472">Membrane</keyword>
<keyword evidence="1" id="KW-0812">Transmembrane</keyword>
<accession>A0A9W6B832</accession>
<dbReference type="Proteomes" id="UP001143545">
    <property type="component" value="Unassembled WGS sequence"/>
</dbReference>